<keyword evidence="3" id="KW-1185">Reference proteome</keyword>
<proteinExistence type="predicted"/>
<protein>
    <submittedName>
        <fullName evidence="2">Uncharacterized protein</fullName>
    </submittedName>
</protein>
<comment type="caution">
    <text evidence="2">The sequence shown here is derived from an EMBL/GenBank/DDBJ whole genome shotgun (WGS) entry which is preliminary data.</text>
</comment>
<sequence length="395" mass="47508">MTHENTKKQFESRFPIKELSYERILHNKVQSDVCVLIPRGKKQFLWFTYMDVRNVCLIVDYKRNYNGSITIQNMTQYVCVFDESLSMGNGTIINGVLTTRQKTPFFTCEEILYYKGSCILHKQQEVKLAKMADLFHKNIKQDILTPKSIVVCSPFVTNNVEDAIEKIKTLDYPIFAIQFRRWKHKTPMGYYRINDDILNNKQSSNHEQSHGDKPPPPRPNNKNISHTNQRIHQLHEMIFYVKADIQDDTYYHYAEKNEEQQQYDNNQNKEEKEVLYIPDFKTSVMMNKLFRTIKENDNLDYLEESDDEEEFENISSDKYVDTNKVVKIKCVYYSKFKKWKPIEVVSNEEKVVNIEEYNLWKEKSFTMQKRRHTIRNNQRYVNKNNKHYKNRRIYR</sequence>
<dbReference type="AlphaFoldDB" id="A0A133VR36"/>
<evidence type="ECO:0000256" key="1">
    <source>
        <dbReference type="SAM" id="MobiDB-lite"/>
    </source>
</evidence>
<gene>
    <name evidence="2" type="ORF">AKJ59_00305</name>
</gene>
<dbReference type="EMBL" id="LHYL01000003">
    <property type="protein sequence ID" value="KXB08885.1"/>
    <property type="molecule type" value="Genomic_DNA"/>
</dbReference>
<accession>A0A133VR36</accession>
<dbReference type="Proteomes" id="UP000070248">
    <property type="component" value="Unassembled WGS sequence"/>
</dbReference>
<name>A0A133VR36_9EURY</name>
<evidence type="ECO:0000313" key="2">
    <source>
        <dbReference type="EMBL" id="KXB08885.1"/>
    </source>
</evidence>
<evidence type="ECO:0000313" key="3">
    <source>
        <dbReference type="Proteomes" id="UP000070248"/>
    </source>
</evidence>
<feature type="region of interest" description="Disordered" evidence="1">
    <location>
        <begin position="201"/>
        <end position="225"/>
    </location>
</feature>
<organism evidence="2 3">
    <name type="scientific">candidate division MSBL1 archaeon SCGC-AAA385M02</name>
    <dbReference type="NCBI Taxonomy" id="1698287"/>
    <lineage>
        <taxon>Archaea</taxon>
        <taxon>Methanobacteriati</taxon>
        <taxon>Methanobacteriota</taxon>
        <taxon>candidate division MSBL1</taxon>
    </lineage>
</organism>
<reference evidence="2 3" key="1">
    <citation type="journal article" date="2016" name="Sci. Rep.">
        <title>Metabolic traits of an uncultured archaeal lineage -MSBL1- from brine pools of the Red Sea.</title>
        <authorList>
            <person name="Mwirichia R."/>
            <person name="Alam I."/>
            <person name="Rashid M."/>
            <person name="Vinu M."/>
            <person name="Ba-Alawi W."/>
            <person name="Anthony Kamau A."/>
            <person name="Kamanda Ngugi D."/>
            <person name="Goker M."/>
            <person name="Klenk H.P."/>
            <person name="Bajic V."/>
            <person name="Stingl U."/>
        </authorList>
    </citation>
    <scope>NUCLEOTIDE SEQUENCE [LARGE SCALE GENOMIC DNA]</scope>
    <source>
        <strain evidence="2">SCGC-AAA385M02</strain>
    </source>
</reference>